<dbReference type="Pfam" id="PF00512">
    <property type="entry name" value="HisKA"/>
    <property type="match status" value="1"/>
</dbReference>
<keyword evidence="9" id="KW-0067">ATP-binding</keyword>
<dbReference type="SUPFAM" id="SSF55874">
    <property type="entry name" value="ATPase domain of HSP90 chaperone/DNA topoisomerase II/histidine kinase"/>
    <property type="match status" value="1"/>
</dbReference>
<comment type="caution">
    <text evidence="15">The sequence shown here is derived from an EMBL/GenBank/DDBJ whole genome shotgun (WGS) entry which is preliminary data.</text>
</comment>
<dbReference type="RefSeq" id="WP_307423434.1">
    <property type="nucleotide sequence ID" value="NZ_JAUSVK010000001.1"/>
</dbReference>
<keyword evidence="7" id="KW-0547">Nucleotide-binding</keyword>
<accession>A0ABU0F9L8</accession>
<evidence type="ECO:0000259" key="14">
    <source>
        <dbReference type="PROSITE" id="PS50109"/>
    </source>
</evidence>
<keyword evidence="13" id="KW-0472">Membrane</keyword>
<feature type="region of interest" description="Disordered" evidence="12">
    <location>
        <begin position="437"/>
        <end position="457"/>
    </location>
</feature>
<evidence type="ECO:0000256" key="5">
    <source>
        <dbReference type="ARBA" id="ARBA00022679"/>
    </source>
</evidence>
<name>A0ABU0F9L8_9HYPH</name>
<comment type="catalytic activity">
    <reaction evidence="1">
        <text>ATP + protein L-histidine = ADP + protein N-phospho-L-histidine.</text>
        <dbReference type="EC" id="2.7.13.3"/>
    </reaction>
</comment>
<evidence type="ECO:0000256" key="13">
    <source>
        <dbReference type="SAM" id="Phobius"/>
    </source>
</evidence>
<dbReference type="InterPro" id="IPR003661">
    <property type="entry name" value="HisK_dim/P_dom"/>
</dbReference>
<evidence type="ECO:0000256" key="6">
    <source>
        <dbReference type="ARBA" id="ARBA00022692"/>
    </source>
</evidence>
<feature type="domain" description="Histidine kinase" evidence="14">
    <location>
        <begin position="231"/>
        <end position="440"/>
    </location>
</feature>
<gene>
    <name evidence="15" type="ORF">J3R73_001109</name>
</gene>
<dbReference type="EC" id="2.7.13.3" evidence="3"/>
<dbReference type="Proteomes" id="UP001237448">
    <property type="component" value="Unassembled WGS sequence"/>
</dbReference>
<dbReference type="InterPro" id="IPR050428">
    <property type="entry name" value="TCS_sensor_his_kinase"/>
</dbReference>
<dbReference type="Gene3D" id="3.30.565.10">
    <property type="entry name" value="Histidine kinase-like ATPase, C-terminal domain"/>
    <property type="match status" value="1"/>
</dbReference>
<dbReference type="InterPro" id="IPR036097">
    <property type="entry name" value="HisK_dim/P_sf"/>
</dbReference>
<dbReference type="PANTHER" id="PTHR45436">
    <property type="entry name" value="SENSOR HISTIDINE KINASE YKOH"/>
    <property type="match status" value="1"/>
</dbReference>
<evidence type="ECO:0000256" key="1">
    <source>
        <dbReference type="ARBA" id="ARBA00000085"/>
    </source>
</evidence>
<keyword evidence="8 15" id="KW-0418">Kinase</keyword>
<reference evidence="15 16" key="1">
    <citation type="submission" date="2023-07" db="EMBL/GenBank/DDBJ databases">
        <title>Genomic Encyclopedia of Type Strains, Phase IV (KMG-IV): sequencing the most valuable type-strain genomes for metagenomic binning, comparative biology and taxonomic classification.</title>
        <authorList>
            <person name="Goeker M."/>
        </authorList>
    </citation>
    <scope>NUCLEOTIDE SEQUENCE [LARGE SCALE GENOMIC DNA]</scope>
    <source>
        <strain evidence="15 16">DSM 5896</strain>
    </source>
</reference>
<dbReference type="Gene3D" id="1.10.287.130">
    <property type="match status" value="1"/>
</dbReference>
<comment type="subcellular location">
    <subcellularLocation>
        <location evidence="2">Membrane</location>
        <topology evidence="2">Multi-pass membrane protein</topology>
    </subcellularLocation>
</comment>
<dbReference type="Pfam" id="PF02518">
    <property type="entry name" value="HATPase_c"/>
    <property type="match status" value="1"/>
</dbReference>
<dbReference type="SMART" id="SM00388">
    <property type="entry name" value="HisKA"/>
    <property type="match status" value="1"/>
</dbReference>
<evidence type="ECO:0000313" key="16">
    <source>
        <dbReference type="Proteomes" id="UP001237448"/>
    </source>
</evidence>
<dbReference type="EMBL" id="JAUSVK010000001">
    <property type="protein sequence ID" value="MDQ0391317.1"/>
    <property type="molecule type" value="Genomic_DNA"/>
</dbReference>
<evidence type="ECO:0000256" key="9">
    <source>
        <dbReference type="ARBA" id="ARBA00022840"/>
    </source>
</evidence>
<dbReference type="SMART" id="SM00387">
    <property type="entry name" value="HATPase_c"/>
    <property type="match status" value="1"/>
</dbReference>
<keyword evidence="5 15" id="KW-0808">Transferase</keyword>
<organism evidence="15 16">
    <name type="scientific">Labrys monachus</name>
    <dbReference type="NCBI Taxonomy" id="217067"/>
    <lineage>
        <taxon>Bacteria</taxon>
        <taxon>Pseudomonadati</taxon>
        <taxon>Pseudomonadota</taxon>
        <taxon>Alphaproteobacteria</taxon>
        <taxon>Hyphomicrobiales</taxon>
        <taxon>Xanthobacteraceae</taxon>
        <taxon>Labrys</taxon>
    </lineage>
</organism>
<keyword evidence="6 13" id="KW-0812">Transmembrane</keyword>
<dbReference type="PROSITE" id="PS50109">
    <property type="entry name" value="HIS_KIN"/>
    <property type="match status" value="1"/>
</dbReference>
<dbReference type="CDD" id="cd00082">
    <property type="entry name" value="HisKA"/>
    <property type="match status" value="1"/>
</dbReference>
<keyword evidence="4" id="KW-0597">Phosphoprotein</keyword>
<protein>
    <recommendedName>
        <fullName evidence="3">histidine kinase</fullName>
        <ecNumber evidence="3">2.7.13.3</ecNumber>
    </recommendedName>
</protein>
<evidence type="ECO:0000256" key="11">
    <source>
        <dbReference type="ARBA" id="ARBA00023012"/>
    </source>
</evidence>
<evidence type="ECO:0000256" key="8">
    <source>
        <dbReference type="ARBA" id="ARBA00022777"/>
    </source>
</evidence>
<dbReference type="InterPro" id="IPR003594">
    <property type="entry name" value="HATPase_dom"/>
</dbReference>
<dbReference type="GO" id="GO:0004673">
    <property type="term" value="F:protein histidine kinase activity"/>
    <property type="evidence" value="ECO:0007669"/>
    <property type="project" value="UniProtKB-EC"/>
</dbReference>
<evidence type="ECO:0000256" key="2">
    <source>
        <dbReference type="ARBA" id="ARBA00004141"/>
    </source>
</evidence>
<feature type="transmembrane region" description="Helical" evidence="13">
    <location>
        <begin position="7"/>
        <end position="29"/>
    </location>
</feature>
<dbReference type="Pfam" id="PF08521">
    <property type="entry name" value="2CSK_N"/>
    <property type="match status" value="1"/>
</dbReference>
<dbReference type="PANTHER" id="PTHR45436:SF14">
    <property type="entry name" value="SENSOR PROTEIN QSEC"/>
    <property type="match status" value="1"/>
</dbReference>
<proteinExistence type="predicted"/>
<sequence length="457" mass="49132">MTSLRRRLFFLLLPATAAIWLCAVAWIYLGSRTQLEHVLDTRLQEAARMVHSLAGSGDMQAAPAASEGDDVGYARQLSCQIWSFDGRLVARSSGAPNESLAQDKEGFADRVVDHEMWRVYTIVDAAKGIRIAIGDRIGLRDRLVRDLVAGLVAPALLIIPLLGGLIWLSLGRGLKPLNDVAGEIVSRSGEDMRPVSGAHAPAEIRPLIAALNSLFGKVEATRRHEREITAFAAHELRTPLAGLKTQAQVALAARDTAVREGALRQILVSVDRTSRLVRQLLALAKLEAMPASQGEAAVNVGALLREVVAALPTPGRIDVEIDPALDDMVLRGSAECLHLVLRNLHENAVEHMRDPGRIRWRLLPDVGGLAVEDEGPGIPEPELGLVTRRFYRGHNRSPTGTGLGLTIAKMAAEKIHAGLELSNRGDRVGLRCSLTWSTSGSSIDKSSAAPATGPLPA</sequence>
<dbReference type="InterPro" id="IPR013727">
    <property type="entry name" value="2CSK_N"/>
</dbReference>
<dbReference type="InterPro" id="IPR036890">
    <property type="entry name" value="HATPase_C_sf"/>
</dbReference>
<evidence type="ECO:0000256" key="3">
    <source>
        <dbReference type="ARBA" id="ARBA00012438"/>
    </source>
</evidence>
<dbReference type="SUPFAM" id="SSF47384">
    <property type="entry name" value="Homodimeric domain of signal transducing histidine kinase"/>
    <property type="match status" value="1"/>
</dbReference>
<evidence type="ECO:0000313" key="15">
    <source>
        <dbReference type="EMBL" id="MDQ0391317.1"/>
    </source>
</evidence>
<evidence type="ECO:0000256" key="10">
    <source>
        <dbReference type="ARBA" id="ARBA00022989"/>
    </source>
</evidence>
<feature type="transmembrane region" description="Helical" evidence="13">
    <location>
        <begin position="147"/>
        <end position="168"/>
    </location>
</feature>
<dbReference type="CDD" id="cd00075">
    <property type="entry name" value="HATPase"/>
    <property type="match status" value="1"/>
</dbReference>
<evidence type="ECO:0000256" key="4">
    <source>
        <dbReference type="ARBA" id="ARBA00022553"/>
    </source>
</evidence>
<dbReference type="InterPro" id="IPR005467">
    <property type="entry name" value="His_kinase_dom"/>
</dbReference>
<keyword evidence="10 13" id="KW-1133">Transmembrane helix</keyword>
<keyword evidence="11" id="KW-0902">Two-component regulatory system</keyword>
<keyword evidence="16" id="KW-1185">Reference proteome</keyword>
<evidence type="ECO:0000256" key="12">
    <source>
        <dbReference type="SAM" id="MobiDB-lite"/>
    </source>
</evidence>
<evidence type="ECO:0000256" key="7">
    <source>
        <dbReference type="ARBA" id="ARBA00022741"/>
    </source>
</evidence>